<dbReference type="GeneID" id="108672385"/>
<feature type="signal peptide" evidence="1">
    <location>
        <begin position="1"/>
        <end position="19"/>
    </location>
</feature>
<dbReference type="KEGG" id="hazt:108672385"/>
<proteinExistence type="predicted"/>
<evidence type="ECO:0000256" key="1">
    <source>
        <dbReference type="SAM" id="SignalP"/>
    </source>
</evidence>
<keyword evidence="2" id="KW-1185">Reference proteome</keyword>
<feature type="chain" id="PRO_5034374987" evidence="1">
    <location>
        <begin position="20"/>
        <end position="160"/>
    </location>
</feature>
<dbReference type="AlphaFoldDB" id="A0A8B7NPC1"/>
<sequence length="160" mass="17134">MSRGFVLFIVAAAAASAQAADSACYSALLDASNAVGGTAWSACSPQYSADLVKYLTYRNCAIFTEQDAATCDSMIANYSKCGLKAAKLLKADNTFDDAAFKATTLQNKCSADAKFIAGYPTCVKSTMKYLNFLRLFNCLVNGKSSVMSQKNIEMSQKKTN</sequence>
<dbReference type="RefSeq" id="XP_018015520.1">
    <property type="nucleotide sequence ID" value="XM_018160031.1"/>
</dbReference>
<evidence type="ECO:0000313" key="2">
    <source>
        <dbReference type="Proteomes" id="UP000694843"/>
    </source>
</evidence>
<reference evidence="3" key="1">
    <citation type="submission" date="2025-08" db="UniProtKB">
        <authorList>
            <consortium name="RefSeq"/>
        </authorList>
    </citation>
    <scope>IDENTIFICATION</scope>
    <source>
        <tissue evidence="3">Whole organism</tissue>
    </source>
</reference>
<dbReference type="Proteomes" id="UP000694843">
    <property type="component" value="Unplaced"/>
</dbReference>
<name>A0A8B7NPC1_HYAAZ</name>
<keyword evidence="1" id="KW-0732">Signal</keyword>
<gene>
    <name evidence="3" type="primary">LOC108672385</name>
</gene>
<accession>A0A8B7NPC1</accession>
<protein>
    <submittedName>
        <fullName evidence="3">Uncharacterized protein LOC108672385</fullName>
    </submittedName>
</protein>
<evidence type="ECO:0000313" key="3">
    <source>
        <dbReference type="RefSeq" id="XP_018015520.1"/>
    </source>
</evidence>
<organism evidence="2 3">
    <name type="scientific">Hyalella azteca</name>
    <name type="common">Amphipod</name>
    <dbReference type="NCBI Taxonomy" id="294128"/>
    <lineage>
        <taxon>Eukaryota</taxon>
        <taxon>Metazoa</taxon>
        <taxon>Ecdysozoa</taxon>
        <taxon>Arthropoda</taxon>
        <taxon>Crustacea</taxon>
        <taxon>Multicrustacea</taxon>
        <taxon>Malacostraca</taxon>
        <taxon>Eumalacostraca</taxon>
        <taxon>Peracarida</taxon>
        <taxon>Amphipoda</taxon>
        <taxon>Senticaudata</taxon>
        <taxon>Talitrida</taxon>
        <taxon>Talitroidea</taxon>
        <taxon>Hyalellidae</taxon>
        <taxon>Hyalella</taxon>
    </lineage>
</organism>